<evidence type="ECO:0000313" key="2">
    <source>
        <dbReference type="Proteomes" id="UP000792457"/>
    </source>
</evidence>
<feature type="non-terminal residue" evidence="1">
    <location>
        <position position="1"/>
    </location>
</feature>
<organism evidence="1 2">
    <name type="scientific">Ladona fulva</name>
    <name type="common">Scarce chaser dragonfly</name>
    <name type="synonym">Libellula fulva</name>
    <dbReference type="NCBI Taxonomy" id="123851"/>
    <lineage>
        <taxon>Eukaryota</taxon>
        <taxon>Metazoa</taxon>
        <taxon>Ecdysozoa</taxon>
        <taxon>Arthropoda</taxon>
        <taxon>Hexapoda</taxon>
        <taxon>Insecta</taxon>
        <taxon>Pterygota</taxon>
        <taxon>Palaeoptera</taxon>
        <taxon>Odonata</taxon>
        <taxon>Epiprocta</taxon>
        <taxon>Anisoptera</taxon>
        <taxon>Libelluloidea</taxon>
        <taxon>Libellulidae</taxon>
        <taxon>Ladona</taxon>
    </lineage>
</organism>
<reference evidence="1" key="2">
    <citation type="submission" date="2017-10" db="EMBL/GenBank/DDBJ databases">
        <title>Ladona fulva Genome sequencing and assembly.</title>
        <authorList>
            <person name="Murali S."/>
            <person name="Richards S."/>
            <person name="Bandaranaike D."/>
            <person name="Bellair M."/>
            <person name="Blankenburg K."/>
            <person name="Chao H."/>
            <person name="Dinh H."/>
            <person name="Doddapaneni H."/>
            <person name="Dugan-Rocha S."/>
            <person name="Elkadiri S."/>
            <person name="Gnanaolivu R."/>
            <person name="Hernandez B."/>
            <person name="Skinner E."/>
            <person name="Javaid M."/>
            <person name="Lee S."/>
            <person name="Li M."/>
            <person name="Ming W."/>
            <person name="Munidasa M."/>
            <person name="Muniz J."/>
            <person name="Nguyen L."/>
            <person name="Hughes D."/>
            <person name="Osuji N."/>
            <person name="Pu L.-L."/>
            <person name="Puazo M."/>
            <person name="Qu C."/>
            <person name="Quiroz J."/>
            <person name="Raj R."/>
            <person name="Weissenberger G."/>
            <person name="Xin Y."/>
            <person name="Zou X."/>
            <person name="Han Y."/>
            <person name="Worley K."/>
            <person name="Muzny D."/>
            <person name="Gibbs R."/>
        </authorList>
    </citation>
    <scope>NUCLEOTIDE SEQUENCE</scope>
    <source>
        <strain evidence="1">Sampled in the wild</strain>
    </source>
</reference>
<name>A0A8K0P9Y1_LADFU</name>
<gene>
    <name evidence="1" type="ORF">J437_LFUL019106</name>
</gene>
<reference evidence="1" key="1">
    <citation type="submission" date="2013-04" db="EMBL/GenBank/DDBJ databases">
        <authorList>
            <person name="Qu J."/>
            <person name="Murali S.C."/>
            <person name="Bandaranaike D."/>
            <person name="Bellair M."/>
            <person name="Blankenburg K."/>
            <person name="Chao H."/>
            <person name="Dinh H."/>
            <person name="Doddapaneni H."/>
            <person name="Downs B."/>
            <person name="Dugan-Rocha S."/>
            <person name="Elkadiri S."/>
            <person name="Gnanaolivu R.D."/>
            <person name="Hernandez B."/>
            <person name="Javaid M."/>
            <person name="Jayaseelan J.C."/>
            <person name="Lee S."/>
            <person name="Li M."/>
            <person name="Ming W."/>
            <person name="Munidasa M."/>
            <person name="Muniz J."/>
            <person name="Nguyen L."/>
            <person name="Ongeri F."/>
            <person name="Osuji N."/>
            <person name="Pu L.-L."/>
            <person name="Puazo M."/>
            <person name="Qu C."/>
            <person name="Quiroz J."/>
            <person name="Raj R."/>
            <person name="Weissenberger G."/>
            <person name="Xin Y."/>
            <person name="Zou X."/>
            <person name="Han Y."/>
            <person name="Richards S."/>
            <person name="Worley K."/>
            <person name="Muzny D."/>
            <person name="Gibbs R."/>
        </authorList>
    </citation>
    <scope>NUCLEOTIDE SEQUENCE</scope>
    <source>
        <strain evidence="1">Sampled in the wild</strain>
    </source>
</reference>
<sequence length="104" mass="11910">YNTKIVHIPLCSTQQQSKCKPTIFRVQGENKVARETVLSFKEDSRSSNCSSQFLNQWNVMYKSDAENVVADPINTKDLLSWSYQVAMGMDYLSKRKAAWVALEL</sequence>
<accession>A0A8K0P9Y1</accession>
<protein>
    <submittedName>
        <fullName evidence="1">Uncharacterized protein</fullName>
    </submittedName>
</protein>
<dbReference type="AlphaFoldDB" id="A0A8K0P9Y1"/>
<dbReference type="OrthoDB" id="3256376at2759"/>
<evidence type="ECO:0000313" key="1">
    <source>
        <dbReference type="EMBL" id="KAG8239436.1"/>
    </source>
</evidence>
<dbReference type="EMBL" id="KZ309648">
    <property type="protein sequence ID" value="KAG8239436.1"/>
    <property type="molecule type" value="Genomic_DNA"/>
</dbReference>
<keyword evidence="2" id="KW-1185">Reference proteome</keyword>
<proteinExistence type="predicted"/>
<dbReference type="Proteomes" id="UP000792457">
    <property type="component" value="Unassembled WGS sequence"/>
</dbReference>
<comment type="caution">
    <text evidence="1">The sequence shown here is derived from an EMBL/GenBank/DDBJ whole genome shotgun (WGS) entry which is preliminary data.</text>
</comment>